<evidence type="ECO:0000256" key="2">
    <source>
        <dbReference type="ARBA" id="ARBA00022525"/>
    </source>
</evidence>
<evidence type="ECO:0000259" key="5">
    <source>
        <dbReference type="Pfam" id="PF24517"/>
    </source>
</evidence>
<gene>
    <name evidence="6" type="ORF">Adu01nite_64610</name>
</gene>
<sequence length="977" mass="103065">MKTKSRRILRGATVLALVAASATGPAQPAQAMNYSSAPLSAWTFTDSATPTTASVKPAGNAPVGSTVDGAGTTHTRRAYFTFDLAAFRGQAIHKASLSMYETEVADCTTPAPIEIWRTGKVTDKSTWRKSPAELELVAQRTLGAGPYCPGAYVSVDVAGYVTAALARNEKTLSFGVRLAAAAEPDPKAGRSLHPMLLSMTTNTVPTVSAQRLRNPDRACGTLDRHPAAGGTTYFTATVTDPDPNAYVTTDFSLWPVDNPETKTRFGYGYGFTPLVSTDLRAYPDGTVLAWSVQAKDDDDQGEWGKTCYLTIDNTAPAAAPAVIARKYVETQYPGAGGPGVAGTFLLDAQGDRDVVAFDYYENQSQISTTVAANHPGGRAKISVTPFRAGDDQLNARSVDRAGNRGPWKNYAFYVRDTAPRIDVLIGGVGLPSTINLYSRATDVTSFGFTVDGGPETTVPAVDSKATAQVVFATKGTKTIVSRSYAGKKMIGSDTQQIYVDDAPKLASAQFLFPAEPILGDQGTFTFTPRTTGVVAYLYDFGDGDQKRVDAAADGTATLAWTATKPGYFSLGVTSVTADGTRSTTAYDQFWVTDTRPAIWSDAGQCCPVRDGVGVPVRVSLSSDLPGVTGFVYSYDGGPEKTTTDGAAYTDVTVTPAHVGDSTFTARAIFADGTFSPSNTITISITNAPVVTNKGPYADYAVVGRESTLTFKPATPDVVSYRYQWIGDPDGSQTVDAAADGSAQVVWTAAYVSVPMLGVVAVSRDGTESDERRIYVEINDPGVEYEGSWNDWFPAGGVGVPGRLGFFGGWGGMADATVKYLWHVNDGAVQEVTRDENSSVTDVSYTPDRTGENTLYVQRQFTDGVLSPIRQYTLMVGAEVFVQSADYPAGSWKGGPGVAGTFHLSGGLPGVVSFDYRFTDGNGAEAAAGTAAADSSGAADVVFTPATGFSWHTLTVTGHTADGTATDETTYSFGVNQG</sequence>
<dbReference type="InterPro" id="IPR055372">
    <property type="entry name" value="CBM96"/>
</dbReference>
<protein>
    <recommendedName>
        <fullName evidence="5">Carbohydrate-binding module family 96 domain-containing protein</fullName>
    </recommendedName>
</protein>
<keyword evidence="7" id="KW-1185">Reference proteome</keyword>
<comment type="caution">
    <text evidence="6">The sequence shown here is derived from an EMBL/GenBank/DDBJ whole genome shotgun (WGS) entry which is preliminary data.</text>
</comment>
<organism evidence="6 7">
    <name type="scientific">Paractinoplanes durhamensis</name>
    <dbReference type="NCBI Taxonomy" id="113563"/>
    <lineage>
        <taxon>Bacteria</taxon>
        <taxon>Bacillati</taxon>
        <taxon>Actinomycetota</taxon>
        <taxon>Actinomycetes</taxon>
        <taxon>Micromonosporales</taxon>
        <taxon>Micromonosporaceae</taxon>
        <taxon>Paractinoplanes</taxon>
    </lineage>
</organism>
<accession>A0ABQ3Z5L5</accession>
<name>A0ABQ3Z5L5_9ACTN</name>
<dbReference type="EMBL" id="BOML01000052">
    <property type="protein sequence ID" value="GIE05111.1"/>
    <property type="molecule type" value="Genomic_DNA"/>
</dbReference>
<dbReference type="PROSITE" id="PS51318">
    <property type="entry name" value="TAT"/>
    <property type="match status" value="1"/>
</dbReference>
<dbReference type="RefSeq" id="WP_203732476.1">
    <property type="nucleotide sequence ID" value="NZ_BAAATX010000012.1"/>
</dbReference>
<evidence type="ECO:0000256" key="4">
    <source>
        <dbReference type="SAM" id="SignalP"/>
    </source>
</evidence>
<proteinExistence type="predicted"/>
<feature type="domain" description="Carbohydrate-binding module family 96" evidence="5">
    <location>
        <begin position="67"/>
        <end position="181"/>
    </location>
</feature>
<reference evidence="6 7" key="1">
    <citation type="submission" date="2021-01" db="EMBL/GenBank/DDBJ databases">
        <title>Whole genome shotgun sequence of Actinoplanes durhamensis NBRC 14914.</title>
        <authorList>
            <person name="Komaki H."/>
            <person name="Tamura T."/>
        </authorList>
    </citation>
    <scope>NUCLEOTIDE SEQUENCE [LARGE SCALE GENOMIC DNA]</scope>
    <source>
        <strain evidence="6 7">NBRC 14914</strain>
    </source>
</reference>
<dbReference type="InterPro" id="IPR006311">
    <property type="entry name" value="TAT_signal"/>
</dbReference>
<dbReference type="Proteomes" id="UP000637628">
    <property type="component" value="Unassembled WGS sequence"/>
</dbReference>
<feature type="signal peptide" evidence="4">
    <location>
        <begin position="1"/>
        <end position="31"/>
    </location>
</feature>
<dbReference type="NCBIfam" id="NF033679">
    <property type="entry name" value="DNRLRE_dom"/>
    <property type="match status" value="1"/>
</dbReference>
<keyword evidence="3 4" id="KW-0732">Signal</keyword>
<evidence type="ECO:0000256" key="1">
    <source>
        <dbReference type="ARBA" id="ARBA00004613"/>
    </source>
</evidence>
<feature type="chain" id="PRO_5045550832" description="Carbohydrate-binding module family 96 domain-containing protein" evidence="4">
    <location>
        <begin position="32"/>
        <end position="977"/>
    </location>
</feature>
<comment type="subcellular location">
    <subcellularLocation>
        <location evidence="1">Secreted</location>
    </subcellularLocation>
</comment>
<keyword evidence="2" id="KW-0964">Secreted</keyword>
<dbReference type="Pfam" id="PF24517">
    <property type="entry name" value="CBM96"/>
    <property type="match status" value="1"/>
</dbReference>
<evidence type="ECO:0000313" key="7">
    <source>
        <dbReference type="Proteomes" id="UP000637628"/>
    </source>
</evidence>
<evidence type="ECO:0000313" key="6">
    <source>
        <dbReference type="EMBL" id="GIE05111.1"/>
    </source>
</evidence>
<evidence type="ECO:0000256" key="3">
    <source>
        <dbReference type="ARBA" id="ARBA00022729"/>
    </source>
</evidence>